<accession>A0A177B5Q4</accession>
<evidence type="ECO:0000259" key="1">
    <source>
        <dbReference type="Pfam" id="PF13815"/>
    </source>
</evidence>
<organism evidence="2 3">
    <name type="scientific">Intoshia linei</name>
    <dbReference type="NCBI Taxonomy" id="1819745"/>
    <lineage>
        <taxon>Eukaryota</taxon>
        <taxon>Metazoa</taxon>
        <taxon>Spiralia</taxon>
        <taxon>Lophotrochozoa</taxon>
        <taxon>Mesozoa</taxon>
        <taxon>Orthonectida</taxon>
        <taxon>Rhopaluridae</taxon>
        <taxon>Intoshia</taxon>
    </lineage>
</organism>
<comment type="caution">
    <text evidence="2">The sequence shown here is derived from an EMBL/GenBank/DDBJ whole genome shotgun (WGS) entry which is preliminary data.</text>
</comment>
<sequence length="104" mass="12013">MHTLKSHGISESFDAPDFCFKYSDYVIDWKQIAALDLPAIRKITDISVLQQLINEIAYSNISKEINVKEQNTLTYKLFSVSQVIIQYLLFDKSQSVCISKKVYE</sequence>
<protein>
    <recommendedName>
        <fullName evidence="1">Cilium assembly protein DZIP1 N-terminal domain-containing protein</fullName>
    </recommendedName>
</protein>
<gene>
    <name evidence="2" type="ORF">A3Q56_02770</name>
</gene>
<keyword evidence="3" id="KW-1185">Reference proteome</keyword>
<evidence type="ECO:0000313" key="3">
    <source>
        <dbReference type="Proteomes" id="UP000078046"/>
    </source>
</evidence>
<dbReference type="InterPro" id="IPR032714">
    <property type="entry name" value="DZIP1_N"/>
</dbReference>
<dbReference type="OrthoDB" id="515971at2759"/>
<dbReference type="AlphaFoldDB" id="A0A177B5Q4"/>
<feature type="domain" description="Cilium assembly protein DZIP1 N-terminal" evidence="1">
    <location>
        <begin position="18"/>
        <end position="93"/>
    </location>
</feature>
<evidence type="ECO:0000313" key="2">
    <source>
        <dbReference type="EMBL" id="OAF69450.1"/>
    </source>
</evidence>
<dbReference type="EMBL" id="LWCA01000280">
    <property type="protein sequence ID" value="OAF69450.1"/>
    <property type="molecule type" value="Genomic_DNA"/>
</dbReference>
<proteinExistence type="predicted"/>
<dbReference type="Proteomes" id="UP000078046">
    <property type="component" value="Unassembled WGS sequence"/>
</dbReference>
<reference evidence="2 3" key="1">
    <citation type="submission" date="2016-04" db="EMBL/GenBank/DDBJ databases">
        <title>The genome of Intoshia linei affirms orthonectids as highly simplified spiralians.</title>
        <authorList>
            <person name="Mikhailov K.V."/>
            <person name="Slusarev G.S."/>
            <person name="Nikitin M.A."/>
            <person name="Logacheva M.D."/>
            <person name="Penin A."/>
            <person name="Aleoshin V."/>
            <person name="Panchin Y.V."/>
        </authorList>
    </citation>
    <scope>NUCLEOTIDE SEQUENCE [LARGE SCALE GENOMIC DNA]</scope>
    <source>
        <strain evidence="2">Intl2013</strain>
        <tissue evidence="2">Whole animal</tissue>
    </source>
</reference>
<dbReference type="Pfam" id="PF13815">
    <property type="entry name" value="Dzip-like_N"/>
    <property type="match status" value="1"/>
</dbReference>
<name>A0A177B5Q4_9BILA</name>